<dbReference type="EMBL" id="CABPSG010000007">
    <property type="protein sequence ID" value="VVE15669.1"/>
    <property type="molecule type" value="Genomic_DNA"/>
</dbReference>
<keyword evidence="2" id="KW-1185">Reference proteome</keyword>
<dbReference type="Proteomes" id="UP000405357">
    <property type="component" value="Unassembled WGS sequence"/>
</dbReference>
<organism evidence="1 2">
    <name type="scientific">Pandoraea soli</name>
    <dbReference type="NCBI Taxonomy" id="2508293"/>
    <lineage>
        <taxon>Bacteria</taxon>
        <taxon>Pseudomonadati</taxon>
        <taxon>Pseudomonadota</taxon>
        <taxon>Betaproteobacteria</taxon>
        <taxon>Burkholderiales</taxon>
        <taxon>Burkholderiaceae</taxon>
        <taxon>Pandoraea</taxon>
    </lineage>
</organism>
<evidence type="ECO:0000313" key="1">
    <source>
        <dbReference type="EMBL" id="VVE15669.1"/>
    </source>
</evidence>
<protein>
    <submittedName>
        <fullName evidence="1">DNA-binding protein</fullName>
    </submittedName>
</protein>
<comment type="caution">
    <text evidence="1">The sequence shown here is derived from an EMBL/GenBank/DDBJ whole genome shotgun (WGS) entry which is preliminary data.</text>
</comment>
<reference evidence="1 2" key="1">
    <citation type="submission" date="2019-08" db="EMBL/GenBank/DDBJ databases">
        <authorList>
            <person name="Peeters C."/>
        </authorList>
    </citation>
    <scope>NUCLEOTIDE SEQUENCE [LARGE SCALE GENOMIC DNA]</scope>
    <source>
        <strain evidence="1 2">LMG 31014</strain>
    </source>
</reference>
<accession>A0ABY6W1S0</accession>
<evidence type="ECO:0000313" key="2">
    <source>
        <dbReference type="Proteomes" id="UP000405357"/>
    </source>
</evidence>
<gene>
    <name evidence="1" type="ORF">PSO31014_02852</name>
</gene>
<dbReference type="RefSeq" id="WP_174976517.1">
    <property type="nucleotide sequence ID" value="NZ_CABPSG010000007.1"/>
</dbReference>
<name>A0ABY6W1S0_9BURK</name>
<dbReference type="GO" id="GO:0003677">
    <property type="term" value="F:DNA binding"/>
    <property type="evidence" value="ECO:0007669"/>
    <property type="project" value="UniProtKB-KW"/>
</dbReference>
<sequence length="252" mass="28080">MTNKKTPQELIEFSVQLHAQLRCYLDMPAWTPVMGAMLLAGLRPNVGCTEIPTDGWMGLEGIELDRGTNGRFIEARRILREWSDWCEEEGQAPETLPPIEFIAWCVDYEIKERFAVFSSFPWIDAFKGAVGYPSESVHVPFEVALYAAKTAQPLNEILSRLDAMDCRALDACRSTSASSAPITAVLSISPPNPLRQFLTTDEFAAALGIAPQTIRKGYSTDGHYCNVRPTKLPNRRLAWPTDSVESILKASR</sequence>
<keyword evidence="1" id="KW-0238">DNA-binding</keyword>
<proteinExistence type="predicted"/>